<accession>A0A445C0C7</accession>
<evidence type="ECO:0000313" key="7">
    <source>
        <dbReference type="EMBL" id="RYR44332.1"/>
    </source>
</evidence>
<dbReference type="CDD" id="cd09218">
    <property type="entry name" value="TLP-PA"/>
    <property type="match status" value="1"/>
</dbReference>
<evidence type="ECO:0000256" key="2">
    <source>
        <dbReference type="ARBA" id="ARBA00010607"/>
    </source>
</evidence>
<reference evidence="7 8" key="1">
    <citation type="submission" date="2019-01" db="EMBL/GenBank/DDBJ databases">
        <title>Sequencing of cultivated peanut Arachis hypogaea provides insights into genome evolution and oil improvement.</title>
        <authorList>
            <person name="Chen X."/>
        </authorList>
    </citation>
    <scope>NUCLEOTIDE SEQUENCE [LARGE SCALE GENOMIC DNA]</scope>
    <source>
        <strain evidence="8">cv. Fuhuasheng</strain>
        <tissue evidence="7">Leaves</tissue>
    </source>
</reference>
<evidence type="ECO:0000256" key="1">
    <source>
        <dbReference type="ARBA" id="ARBA00004613"/>
    </source>
</evidence>
<feature type="disulfide bond" evidence="5">
    <location>
        <begin position="187"/>
        <end position="197"/>
    </location>
</feature>
<feature type="disulfide bond" evidence="5">
    <location>
        <begin position="145"/>
        <end position="227"/>
    </location>
</feature>
<evidence type="ECO:0008006" key="9">
    <source>
        <dbReference type="Google" id="ProtNLM"/>
    </source>
</evidence>
<dbReference type="Proteomes" id="UP000289738">
    <property type="component" value="Chromosome A08"/>
</dbReference>
<gene>
    <name evidence="7" type="ORF">Ahy_A08g040686</name>
</gene>
<evidence type="ECO:0000256" key="5">
    <source>
        <dbReference type="PIRSR" id="PIRSR002703-1"/>
    </source>
</evidence>
<dbReference type="Pfam" id="PF00314">
    <property type="entry name" value="Thaumatin"/>
    <property type="match status" value="1"/>
</dbReference>
<feature type="disulfide bond" evidence="5">
    <location>
        <begin position="150"/>
        <end position="210"/>
    </location>
</feature>
<dbReference type="Gene3D" id="2.60.110.10">
    <property type="entry name" value="Thaumatin"/>
    <property type="match status" value="1"/>
</dbReference>
<name>A0A445C0C7_ARAHY</name>
<dbReference type="InterPro" id="IPR001938">
    <property type="entry name" value="Thaumatin"/>
</dbReference>
<organism evidence="7 8">
    <name type="scientific">Arachis hypogaea</name>
    <name type="common">Peanut</name>
    <dbReference type="NCBI Taxonomy" id="3818"/>
    <lineage>
        <taxon>Eukaryota</taxon>
        <taxon>Viridiplantae</taxon>
        <taxon>Streptophyta</taxon>
        <taxon>Embryophyta</taxon>
        <taxon>Tracheophyta</taxon>
        <taxon>Spermatophyta</taxon>
        <taxon>Magnoliopsida</taxon>
        <taxon>eudicotyledons</taxon>
        <taxon>Gunneridae</taxon>
        <taxon>Pentapetalae</taxon>
        <taxon>rosids</taxon>
        <taxon>fabids</taxon>
        <taxon>Fabales</taxon>
        <taxon>Fabaceae</taxon>
        <taxon>Papilionoideae</taxon>
        <taxon>50 kb inversion clade</taxon>
        <taxon>dalbergioids sensu lato</taxon>
        <taxon>Dalbergieae</taxon>
        <taxon>Pterocarpus clade</taxon>
        <taxon>Arachis</taxon>
    </lineage>
</organism>
<keyword evidence="8" id="KW-1185">Reference proteome</keyword>
<feature type="disulfide bond" evidence="5">
    <location>
        <begin position="92"/>
        <end position="98"/>
    </location>
</feature>
<feature type="disulfide bond" evidence="5">
    <location>
        <begin position="177"/>
        <end position="186"/>
    </location>
</feature>
<evidence type="ECO:0000256" key="3">
    <source>
        <dbReference type="ARBA" id="ARBA00022525"/>
    </source>
</evidence>
<dbReference type="SMR" id="A0A445C0C7"/>
<dbReference type="SUPFAM" id="SSF49870">
    <property type="entry name" value="Osmotin, thaumatin-like protein"/>
    <property type="match status" value="1"/>
</dbReference>
<dbReference type="GO" id="GO:0005576">
    <property type="term" value="C:extracellular region"/>
    <property type="evidence" value="ECO:0007669"/>
    <property type="project" value="UniProtKB-SubCell"/>
</dbReference>
<comment type="similarity">
    <text evidence="2">Belongs to the thaumatin family.</text>
</comment>
<dbReference type="PRINTS" id="PR00347">
    <property type="entry name" value="THAUMATIN"/>
</dbReference>
<dbReference type="FunFam" id="2.60.110.10:FF:000002">
    <property type="entry name" value="Thaumatin-like protein 1a"/>
    <property type="match status" value="1"/>
</dbReference>
<evidence type="ECO:0000256" key="4">
    <source>
        <dbReference type="ARBA" id="ARBA00023157"/>
    </source>
</evidence>
<feature type="signal peptide" evidence="6">
    <location>
        <begin position="1"/>
        <end position="20"/>
    </location>
</feature>
<dbReference type="Gramene" id="arahy.Tifrunner.gnm2.ann2.Ah08g301700.1">
    <property type="protein sequence ID" value="arahy.Tifrunner.gnm2.ann2.Ah08g301700.1-CDS"/>
    <property type="gene ID" value="arahy.Tifrunner.gnm2.ann2.Ah08g301700"/>
</dbReference>
<keyword evidence="6" id="KW-0732">Signal</keyword>
<keyword evidence="4 5" id="KW-1015">Disulfide bond</keyword>
<feature type="disulfide bond" evidence="5">
    <location>
        <begin position="29"/>
        <end position="237"/>
    </location>
</feature>
<dbReference type="InterPro" id="IPR017949">
    <property type="entry name" value="Thaumatin_CS"/>
</dbReference>
<dbReference type="PROSITE" id="PS00316">
    <property type="entry name" value="THAUMATIN_1"/>
    <property type="match status" value="1"/>
</dbReference>
<feature type="chain" id="PRO_5019569035" description="Thaumatin-like protein" evidence="6">
    <location>
        <begin position="21"/>
        <end position="237"/>
    </location>
</feature>
<evidence type="ECO:0000313" key="8">
    <source>
        <dbReference type="Proteomes" id="UP000289738"/>
    </source>
</evidence>
<sequence length="237" mass="25360">MALKDLFFLLMVSFSLGVDATVFTLQNRCRNTIWPGILTASGKPQLMDGGVQLRSGQAVNITAPKAWSGRFWGRRGCSFDSSGSGLCVTGDCGGKLKCDGAGGVPPASLAEFTLDSPEGDFYDVSLVDGYNMPVSIFPSGGSGQCKAVTCRSDLNRNCPSGLELRRNGKIVGCKSACMAFNKPQYCCTGDFNSPNKCQPTNYSKVFKASCPQAYSYAFDDSTSTFTCQGADYLIRFC</sequence>
<protein>
    <recommendedName>
        <fullName evidence="9">Thaumatin-like protein</fullName>
    </recommendedName>
</protein>
<dbReference type="PROSITE" id="PS51367">
    <property type="entry name" value="THAUMATIN_2"/>
    <property type="match status" value="1"/>
</dbReference>
<proteinExistence type="inferred from homology"/>
<dbReference type="AlphaFoldDB" id="A0A445C0C7"/>
<comment type="subcellular location">
    <subcellularLocation>
        <location evidence="1">Secreted</location>
    </subcellularLocation>
</comment>
<dbReference type="InterPro" id="IPR037176">
    <property type="entry name" value="Osmotin/thaumatin-like_sf"/>
</dbReference>
<feature type="disulfide bond" evidence="5">
    <location>
        <begin position="77"/>
        <end position="87"/>
    </location>
</feature>
<evidence type="ECO:0000256" key="6">
    <source>
        <dbReference type="SAM" id="SignalP"/>
    </source>
</evidence>
<dbReference type="PANTHER" id="PTHR31048">
    <property type="entry name" value="OS03G0233200 PROTEIN"/>
    <property type="match status" value="1"/>
</dbReference>
<dbReference type="EMBL" id="SDMP01000008">
    <property type="protein sequence ID" value="RYR44332.1"/>
    <property type="molecule type" value="Genomic_DNA"/>
</dbReference>
<keyword evidence="3" id="KW-0964">Secreted</keyword>
<dbReference type="PIRSF" id="PIRSF002703">
    <property type="entry name" value="Thaumatin"/>
    <property type="match status" value="1"/>
</dbReference>
<comment type="caution">
    <text evidence="7">The sequence shown here is derived from an EMBL/GenBank/DDBJ whole genome shotgun (WGS) entry which is preliminary data.</text>
</comment>
<feature type="disulfide bond" evidence="5">
    <location>
        <begin position="158"/>
        <end position="173"/>
    </location>
</feature>
<dbReference type="SMART" id="SM00205">
    <property type="entry name" value="THN"/>
    <property type="match status" value="1"/>
</dbReference>
<dbReference type="STRING" id="3818.A0A445C0C7"/>